<evidence type="ECO:0000313" key="3">
    <source>
        <dbReference type="Proteomes" id="UP000230233"/>
    </source>
</evidence>
<reference evidence="3" key="1">
    <citation type="submission" date="2017-10" db="EMBL/GenBank/DDBJ databases">
        <title>Rapid genome shrinkage in a self-fertile nematode reveals novel sperm competition proteins.</title>
        <authorList>
            <person name="Yin D."/>
            <person name="Schwarz E.M."/>
            <person name="Thomas C.G."/>
            <person name="Felde R.L."/>
            <person name="Korf I.F."/>
            <person name="Cutter A.D."/>
            <person name="Schartner C.M."/>
            <person name="Ralston E.J."/>
            <person name="Meyer B.J."/>
            <person name="Haag E.S."/>
        </authorList>
    </citation>
    <scope>NUCLEOTIDE SEQUENCE [LARGE SCALE GENOMIC DNA]</scope>
    <source>
        <strain evidence="3">JU1422</strain>
    </source>
</reference>
<feature type="compositionally biased region" description="Basic and acidic residues" evidence="1">
    <location>
        <begin position="91"/>
        <end position="104"/>
    </location>
</feature>
<dbReference type="EMBL" id="PDUG01000005">
    <property type="protein sequence ID" value="PIC22669.1"/>
    <property type="molecule type" value="Genomic_DNA"/>
</dbReference>
<feature type="compositionally biased region" description="Polar residues" evidence="1">
    <location>
        <begin position="1"/>
        <end position="13"/>
    </location>
</feature>
<feature type="compositionally biased region" description="Polar residues" evidence="1">
    <location>
        <begin position="55"/>
        <end position="79"/>
    </location>
</feature>
<name>A0A2G5T640_9PELO</name>
<gene>
    <name evidence="2" type="primary">Cnig_chr_V.g16641</name>
    <name evidence="2" type="ORF">B9Z55_016641</name>
</gene>
<protein>
    <submittedName>
        <fullName evidence="2">Uncharacterized protein</fullName>
    </submittedName>
</protein>
<proteinExistence type="predicted"/>
<dbReference type="OrthoDB" id="10427339at2759"/>
<feature type="compositionally biased region" description="Basic and acidic residues" evidence="1">
    <location>
        <begin position="163"/>
        <end position="173"/>
    </location>
</feature>
<evidence type="ECO:0000256" key="1">
    <source>
        <dbReference type="SAM" id="MobiDB-lite"/>
    </source>
</evidence>
<feature type="compositionally biased region" description="Basic and acidic residues" evidence="1">
    <location>
        <begin position="115"/>
        <end position="126"/>
    </location>
</feature>
<sequence length="173" mass="18987">MLTDPSCPSSSKPTETKIDETEQEEKNVEPEDIKTTTEAAEEPPVPLRKEDVETKPSTGSETNRSSARTSILTSRTSDTVGEEVSISIDISEAKDEPTRDEPDGVSRSATAITEHSLENSEEERTVVEPVPPVQEPQMEREEEEAPVTVITDQPVPTVARNPVRRESAARDGF</sequence>
<organism evidence="2 3">
    <name type="scientific">Caenorhabditis nigoni</name>
    <dbReference type="NCBI Taxonomy" id="1611254"/>
    <lineage>
        <taxon>Eukaryota</taxon>
        <taxon>Metazoa</taxon>
        <taxon>Ecdysozoa</taxon>
        <taxon>Nematoda</taxon>
        <taxon>Chromadorea</taxon>
        <taxon>Rhabditida</taxon>
        <taxon>Rhabditina</taxon>
        <taxon>Rhabditomorpha</taxon>
        <taxon>Rhabditoidea</taxon>
        <taxon>Rhabditidae</taxon>
        <taxon>Peloderinae</taxon>
        <taxon>Caenorhabditis</taxon>
    </lineage>
</organism>
<evidence type="ECO:0000313" key="2">
    <source>
        <dbReference type="EMBL" id="PIC22669.1"/>
    </source>
</evidence>
<dbReference type="Proteomes" id="UP000230233">
    <property type="component" value="Chromosome V"/>
</dbReference>
<dbReference type="AlphaFoldDB" id="A0A2G5T640"/>
<accession>A0A2G5T640</accession>
<feature type="region of interest" description="Disordered" evidence="1">
    <location>
        <begin position="1"/>
        <end position="173"/>
    </location>
</feature>
<feature type="compositionally biased region" description="Basic and acidic residues" evidence="1">
    <location>
        <begin position="14"/>
        <end position="35"/>
    </location>
</feature>
<keyword evidence="3" id="KW-1185">Reference proteome</keyword>
<comment type="caution">
    <text evidence="2">The sequence shown here is derived from an EMBL/GenBank/DDBJ whole genome shotgun (WGS) entry which is preliminary data.</text>
</comment>